<dbReference type="InterPro" id="IPR002933">
    <property type="entry name" value="Peptidase_M20"/>
</dbReference>
<dbReference type="NCBIfam" id="TIGR01891">
    <property type="entry name" value="amidohydrolases"/>
    <property type="match status" value="1"/>
</dbReference>
<evidence type="ECO:0000313" key="4">
    <source>
        <dbReference type="EMBL" id="RDU24632.1"/>
    </source>
</evidence>
<keyword evidence="2" id="KW-0479">Metal-binding</keyword>
<evidence type="ECO:0000259" key="3">
    <source>
        <dbReference type="Pfam" id="PF07687"/>
    </source>
</evidence>
<dbReference type="FunFam" id="3.30.70.360:FF:000001">
    <property type="entry name" value="N-acetyldiaminopimelate deacetylase"/>
    <property type="match status" value="1"/>
</dbReference>
<gene>
    <name evidence="4" type="ORF">DWV06_03975</name>
</gene>
<organism evidence="4 5">
    <name type="scientific">Anaerosacchariphilus polymeriproducens</name>
    <dbReference type="NCBI Taxonomy" id="1812858"/>
    <lineage>
        <taxon>Bacteria</taxon>
        <taxon>Bacillati</taxon>
        <taxon>Bacillota</taxon>
        <taxon>Clostridia</taxon>
        <taxon>Lachnospirales</taxon>
        <taxon>Lachnospiraceae</taxon>
        <taxon>Anaerosacchariphilus</taxon>
    </lineage>
</organism>
<sequence>MKILLDEAKKLQDTIVSHRRYMHENAEISINLPLTTKYVIKNLKDMGYEPIEICKSGIVAIAGKQKTGKTFMLRADMDALPIMEETNLPFKSKTNNMHACGHDLHTAMLLGAAQLLKDHEDELEGQVKLMFQPAEETMGGAKDMIDAGLLENPKVDAAMMIHVFTGVPAPAGLVVVTDSGIVSASSDWFKVTVQGKGGHGAIPNLSIDPLNIISHIHIALQSINAREIASGDNAVLTIGHMCGGNAANVIPDSAFLSGTIRTFSQEKREFIKKRLEEISKGIASTFRGEAEVEFLSGCPSVINNEDLNNQFNRYSRELLGSQQTVNATDVAGEAFSKFTGSEDFAFVSELVPSVMTLLGTTSEKPEYIYPLHHPKAVFNEDPLYIGAALYANTAIEWLKNNM</sequence>
<accession>A0A371AYQ9</accession>
<feature type="binding site" evidence="2">
    <location>
        <position position="372"/>
    </location>
    <ligand>
        <name>Mn(2+)</name>
        <dbReference type="ChEBI" id="CHEBI:29035"/>
        <label>2</label>
    </ligand>
</feature>
<dbReference type="GO" id="GO:0046872">
    <property type="term" value="F:metal ion binding"/>
    <property type="evidence" value="ECO:0007669"/>
    <property type="project" value="UniProtKB-KW"/>
</dbReference>
<dbReference type="RefSeq" id="WP_115480864.1">
    <property type="nucleotide sequence ID" value="NZ_QRCT01000012.1"/>
</dbReference>
<keyword evidence="2" id="KW-0464">Manganese</keyword>
<dbReference type="Gene3D" id="3.30.70.360">
    <property type="match status" value="1"/>
</dbReference>
<reference evidence="4 5" key="1">
    <citation type="submission" date="2018-07" db="EMBL/GenBank/DDBJ databases">
        <title>Anaerosacharophilus polymeroproducens gen. nov. sp. nov., an anaerobic bacterium isolated from salt field.</title>
        <authorList>
            <person name="Kim W."/>
            <person name="Yang S.-H."/>
            <person name="Oh J."/>
            <person name="Lee J.-H."/>
            <person name="Kwon K.K."/>
        </authorList>
    </citation>
    <scope>NUCLEOTIDE SEQUENCE [LARGE SCALE GENOMIC DNA]</scope>
    <source>
        <strain evidence="4 5">MCWD5</strain>
    </source>
</reference>
<proteinExistence type="predicted"/>
<dbReference type="Pfam" id="PF07687">
    <property type="entry name" value="M20_dimer"/>
    <property type="match status" value="1"/>
</dbReference>
<dbReference type="GO" id="GO:0050118">
    <property type="term" value="F:N-acetyldiaminopimelate deacetylase activity"/>
    <property type="evidence" value="ECO:0007669"/>
    <property type="project" value="UniProtKB-ARBA"/>
</dbReference>
<dbReference type="PANTHER" id="PTHR11014">
    <property type="entry name" value="PEPTIDASE M20 FAMILY MEMBER"/>
    <property type="match status" value="1"/>
</dbReference>
<name>A0A371AYQ9_9FIRM</name>
<dbReference type="CDD" id="cd03886">
    <property type="entry name" value="M20_Acy1"/>
    <property type="match status" value="1"/>
</dbReference>
<feature type="binding site" evidence="2">
    <location>
        <position position="102"/>
    </location>
    <ligand>
        <name>Mn(2+)</name>
        <dbReference type="ChEBI" id="CHEBI:29035"/>
        <label>2</label>
    </ligand>
</feature>
<dbReference type="InterPro" id="IPR011650">
    <property type="entry name" value="Peptidase_M20_dimer"/>
</dbReference>
<dbReference type="PANTHER" id="PTHR11014:SF63">
    <property type="entry name" value="METALLOPEPTIDASE, PUTATIVE (AFU_ORTHOLOGUE AFUA_6G09600)-RELATED"/>
    <property type="match status" value="1"/>
</dbReference>
<dbReference type="Pfam" id="PF01546">
    <property type="entry name" value="Peptidase_M20"/>
    <property type="match status" value="1"/>
</dbReference>
<comment type="caution">
    <text evidence="4">The sequence shown here is derived from an EMBL/GenBank/DDBJ whole genome shotgun (WGS) entry which is preliminary data.</text>
</comment>
<dbReference type="GO" id="GO:0019877">
    <property type="term" value="P:diaminopimelate biosynthetic process"/>
    <property type="evidence" value="ECO:0007669"/>
    <property type="project" value="UniProtKB-ARBA"/>
</dbReference>
<dbReference type="OrthoDB" id="9776731at2"/>
<feature type="binding site" evidence="2">
    <location>
        <position position="100"/>
    </location>
    <ligand>
        <name>Mn(2+)</name>
        <dbReference type="ChEBI" id="CHEBI:29035"/>
        <label>2</label>
    </ligand>
</feature>
<dbReference type="InterPro" id="IPR036264">
    <property type="entry name" value="Bact_exopeptidase_dim_dom"/>
</dbReference>
<dbReference type="SUPFAM" id="SSF55031">
    <property type="entry name" value="Bacterial exopeptidase dimerisation domain"/>
    <property type="match status" value="1"/>
</dbReference>
<feature type="binding site" evidence="2">
    <location>
        <position position="136"/>
    </location>
    <ligand>
        <name>Mn(2+)</name>
        <dbReference type="ChEBI" id="CHEBI:29035"/>
        <label>2</label>
    </ligand>
</feature>
<protein>
    <submittedName>
        <fullName evidence="4">Amidohydrolase</fullName>
    </submittedName>
</protein>
<dbReference type="InterPro" id="IPR017439">
    <property type="entry name" value="Amidohydrolase"/>
</dbReference>
<keyword evidence="1 4" id="KW-0378">Hydrolase</keyword>
<evidence type="ECO:0000256" key="2">
    <source>
        <dbReference type="PIRSR" id="PIRSR005962-1"/>
    </source>
</evidence>
<evidence type="ECO:0000313" key="5">
    <source>
        <dbReference type="Proteomes" id="UP000255036"/>
    </source>
</evidence>
<feature type="binding site" evidence="2">
    <location>
        <position position="162"/>
    </location>
    <ligand>
        <name>Mn(2+)</name>
        <dbReference type="ChEBI" id="CHEBI:29035"/>
        <label>2</label>
    </ligand>
</feature>
<dbReference type="SUPFAM" id="SSF53187">
    <property type="entry name" value="Zn-dependent exopeptidases"/>
    <property type="match status" value="1"/>
</dbReference>
<dbReference type="Proteomes" id="UP000255036">
    <property type="component" value="Unassembled WGS sequence"/>
</dbReference>
<comment type="cofactor">
    <cofactor evidence="2">
        <name>Mn(2+)</name>
        <dbReference type="ChEBI" id="CHEBI:29035"/>
    </cofactor>
    <text evidence="2">The Mn(2+) ion enhances activity.</text>
</comment>
<keyword evidence="5" id="KW-1185">Reference proteome</keyword>
<feature type="domain" description="Peptidase M20 dimerisation" evidence="3">
    <location>
        <begin position="186"/>
        <end position="280"/>
    </location>
</feature>
<evidence type="ECO:0000256" key="1">
    <source>
        <dbReference type="ARBA" id="ARBA00022801"/>
    </source>
</evidence>
<dbReference type="Gene3D" id="3.40.630.10">
    <property type="entry name" value="Zn peptidases"/>
    <property type="match status" value="1"/>
</dbReference>
<dbReference type="AlphaFoldDB" id="A0A371AYQ9"/>
<dbReference type="PIRSF" id="PIRSF005962">
    <property type="entry name" value="Pept_M20D_amidohydro"/>
    <property type="match status" value="1"/>
</dbReference>
<dbReference type="EMBL" id="QRCT01000012">
    <property type="protein sequence ID" value="RDU24632.1"/>
    <property type="molecule type" value="Genomic_DNA"/>
</dbReference>